<dbReference type="EMBL" id="BAVZ01000005">
    <property type="protein sequence ID" value="GAF08026.1"/>
    <property type="molecule type" value="Genomic_DNA"/>
</dbReference>
<dbReference type="InterPro" id="IPR036779">
    <property type="entry name" value="LysM_dom_sf"/>
</dbReference>
<gene>
    <name evidence="3" type="ORF">JCM16418_2063</name>
</gene>
<proteinExistence type="predicted"/>
<dbReference type="Proteomes" id="UP000019364">
    <property type="component" value="Unassembled WGS sequence"/>
</dbReference>
<dbReference type="InterPro" id="IPR052196">
    <property type="entry name" value="Bact_Kbp"/>
</dbReference>
<comment type="caution">
    <text evidence="3">The sequence shown here is derived from an EMBL/GenBank/DDBJ whole genome shotgun (WGS) entry which is preliminary data.</text>
</comment>
<dbReference type="SUPFAM" id="SSF54106">
    <property type="entry name" value="LysM domain"/>
    <property type="match status" value="1"/>
</dbReference>
<accession>W7YTT2</accession>
<dbReference type="SMART" id="SM00257">
    <property type="entry name" value="LysM"/>
    <property type="match status" value="1"/>
</dbReference>
<evidence type="ECO:0000256" key="1">
    <source>
        <dbReference type="SAM" id="MobiDB-lite"/>
    </source>
</evidence>
<feature type="compositionally biased region" description="Polar residues" evidence="1">
    <location>
        <begin position="141"/>
        <end position="153"/>
    </location>
</feature>
<dbReference type="OrthoDB" id="9800780at2"/>
<dbReference type="CDD" id="cd00118">
    <property type="entry name" value="LysM"/>
    <property type="match status" value="1"/>
</dbReference>
<dbReference type="PROSITE" id="PS51782">
    <property type="entry name" value="LYSM"/>
    <property type="match status" value="1"/>
</dbReference>
<evidence type="ECO:0000259" key="2">
    <source>
        <dbReference type="PROSITE" id="PS51782"/>
    </source>
</evidence>
<dbReference type="AlphaFoldDB" id="W7YTT2"/>
<evidence type="ECO:0000313" key="4">
    <source>
        <dbReference type="Proteomes" id="UP000019364"/>
    </source>
</evidence>
<feature type="domain" description="LysM" evidence="2">
    <location>
        <begin position="163"/>
        <end position="213"/>
    </location>
</feature>
<evidence type="ECO:0000313" key="3">
    <source>
        <dbReference type="EMBL" id="GAF08026.1"/>
    </source>
</evidence>
<dbReference type="STRING" id="1236976.JCM16418_2063"/>
<reference evidence="3 4" key="1">
    <citation type="journal article" date="2014" name="Genome Announc.">
        <title>Draft Genome Sequence of Paenibacillus pini JCM 16418T, Isolated from the Rhizosphere of Pine Tree.</title>
        <authorList>
            <person name="Yuki M."/>
            <person name="Oshima K."/>
            <person name="Suda W."/>
            <person name="Oshida Y."/>
            <person name="Kitamura K."/>
            <person name="Iida Y."/>
            <person name="Hattori M."/>
            <person name="Ohkuma M."/>
        </authorList>
    </citation>
    <scope>NUCLEOTIDE SEQUENCE [LARGE SCALE GENOMIC DNA]</scope>
    <source>
        <strain evidence="3 4">JCM 16418</strain>
    </source>
</reference>
<organism evidence="3 4">
    <name type="scientific">Paenibacillus pini JCM 16418</name>
    <dbReference type="NCBI Taxonomy" id="1236976"/>
    <lineage>
        <taxon>Bacteria</taxon>
        <taxon>Bacillati</taxon>
        <taxon>Bacillota</taxon>
        <taxon>Bacilli</taxon>
        <taxon>Bacillales</taxon>
        <taxon>Paenibacillaceae</taxon>
        <taxon>Paenibacillus</taxon>
    </lineage>
</organism>
<dbReference type="InterPro" id="IPR018392">
    <property type="entry name" value="LysM"/>
</dbReference>
<dbReference type="PANTHER" id="PTHR34700:SF4">
    <property type="entry name" value="PHAGE-LIKE ELEMENT PBSX PROTEIN XKDP"/>
    <property type="match status" value="1"/>
</dbReference>
<name>W7YTT2_9BACL</name>
<dbReference type="eggNOG" id="COG1652">
    <property type="taxonomic scope" value="Bacteria"/>
</dbReference>
<keyword evidence="4" id="KW-1185">Reference proteome</keyword>
<feature type="region of interest" description="Disordered" evidence="1">
    <location>
        <begin position="141"/>
        <end position="163"/>
    </location>
</feature>
<dbReference type="Gene3D" id="3.10.350.10">
    <property type="entry name" value="LysM domain"/>
    <property type="match status" value="1"/>
</dbReference>
<protein>
    <submittedName>
        <fullName evidence="3">Phage-like element PBSX protein XkdP</fullName>
    </submittedName>
</protein>
<dbReference type="PANTHER" id="PTHR34700">
    <property type="entry name" value="POTASSIUM BINDING PROTEIN KBP"/>
    <property type="match status" value="1"/>
</dbReference>
<dbReference type="Pfam" id="PF01476">
    <property type="entry name" value="LysM"/>
    <property type="match status" value="1"/>
</dbReference>
<sequence length="214" mass="24151">MSINFYLIDGANHLFQFPVNPEEIHISRQKGYETITMLQHGEFDFAQGEKVKEITFSSFFPKDYDSSYCRYENIPEPSVAMNTINSLLTSKKPVQFMITGTPINVPVFVIAHNTTLRGGDEGDIYFEITLRTWREPRVSEKATSSKVSVNKGTPRSDLKEKKKTYSVKSGDSLSKIAKLELGDSSKWKDIYKLNTNVIGSNPNAIKVGQKLVMP</sequence>